<dbReference type="InterPro" id="IPR011009">
    <property type="entry name" value="Kinase-like_dom_sf"/>
</dbReference>
<dbReference type="AlphaFoldDB" id="A0A3R7W845"/>
<dbReference type="GO" id="GO:0044773">
    <property type="term" value="P:mitotic DNA damage checkpoint signaling"/>
    <property type="evidence" value="ECO:0007669"/>
    <property type="project" value="TreeGrafter"/>
</dbReference>
<evidence type="ECO:0000313" key="2">
    <source>
        <dbReference type="EMBL" id="RQM18387.1"/>
    </source>
</evidence>
<sequence length="471" mass="54373">DALLIAAVAKHVTIQGLVGLLLQDLPFLVVDDDDDIIADNPEYMGSWSAFVLPGLRVSDDVRKEVVIDTLLSHATFHRVPRQILLEQFVYAKDIHGRTAFDTTETSVKEHLQRLFFFMQRYEFVPGPAAHVSATSVVRLAYDHGICHQVFHELADQLNVCLTLKQFRQVNVTLTQYFAKDFPGYMTEAEFKKFCDMQYGRKIQVALKFMRREEDYTKEVEVRRLISTRGHVSKYMLNMLPSPSPDEFERAVGSLSVNNDQLSLADFKHVLVLPAADRSLEDIFFKERPSANLIRFLLEEAAHALRLLHSWDIMHGDVKKLNFVQMFHHLETDDERSQYMAYWADDIRIRDKLRPRSNIVVKCFRQDYNQDAAALLPYAPVVASPEIDIWALGVMMFQLWSGEELVATDINEDVTSGQIQLAKFWTPELLKARIRLHIDDEDQLDLLSHVLAVDPKDRWSLESILQHPYFNP</sequence>
<dbReference type="VEuPathDB" id="FungiDB:H257_08961"/>
<dbReference type="SUPFAM" id="SSF56112">
    <property type="entry name" value="Protein kinase-like (PK-like)"/>
    <property type="match status" value="1"/>
</dbReference>
<gene>
    <name evidence="2" type="ORF">B5M09_009513</name>
</gene>
<proteinExistence type="predicted"/>
<keyword evidence="3" id="KW-1185">Reference proteome</keyword>
<dbReference type="EMBL" id="MZMZ02005162">
    <property type="protein sequence ID" value="RQM18387.1"/>
    <property type="molecule type" value="Genomic_DNA"/>
</dbReference>
<dbReference type="GO" id="GO:0005634">
    <property type="term" value="C:nucleus"/>
    <property type="evidence" value="ECO:0007669"/>
    <property type="project" value="TreeGrafter"/>
</dbReference>
<dbReference type="Gene3D" id="1.10.510.10">
    <property type="entry name" value="Transferase(Phosphotransferase) domain 1"/>
    <property type="match status" value="1"/>
</dbReference>
<name>A0A3R7W845_APHAT</name>
<feature type="domain" description="Protein kinase" evidence="1">
    <location>
        <begin position="171"/>
        <end position="469"/>
    </location>
</feature>
<evidence type="ECO:0000313" key="3">
    <source>
        <dbReference type="Proteomes" id="UP000284702"/>
    </source>
</evidence>
<evidence type="ECO:0000259" key="1">
    <source>
        <dbReference type="PROSITE" id="PS50011"/>
    </source>
</evidence>
<dbReference type="PANTHER" id="PTHR44167">
    <property type="entry name" value="OVARIAN-SPECIFIC SERINE/THREONINE-PROTEIN KINASE LOK-RELATED"/>
    <property type="match status" value="1"/>
</dbReference>
<dbReference type="GO" id="GO:0004674">
    <property type="term" value="F:protein serine/threonine kinase activity"/>
    <property type="evidence" value="ECO:0007669"/>
    <property type="project" value="TreeGrafter"/>
</dbReference>
<dbReference type="PANTHER" id="PTHR44167:SF24">
    <property type="entry name" value="SERINE_THREONINE-PROTEIN KINASE CHK2"/>
    <property type="match status" value="1"/>
</dbReference>
<dbReference type="GO" id="GO:0005524">
    <property type="term" value="F:ATP binding"/>
    <property type="evidence" value="ECO:0007669"/>
    <property type="project" value="InterPro"/>
</dbReference>
<dbReference type="Proteomes" id="UP000284702">
    <property type="component" value="Unassembled WGS sequence"/>
</dbReference>
<dbReference type="SMART" id="SM00220">
    <property type="entry name" value="S_TKc"/>
    <property type="match status" value="1"/>
</dbReference>
<reference evidence="2" key="1">
    <citation type="submission" date="2018-07" db="EMBL/GenBank/DDBJ databases">
        <title>Annotation of Aphanomyces astaci genome assembly.</title>
        <authorList>
            <person name="Studholme D.J."/>
        </authorList>
    </citation>
    <scope>NUCLEOTIDE SEQUENCE [LARGE SCALE GENOMIC DNA]</scope>
    <source>
        <strain evidence="2">Pc</strain>
    </source>
</reference>
<dbReference type="Pfam" id="PF00069">
    <property type="entry name" value="Pkinase"/>
    <property type="match status" value="1"/>
</dbReference>
<feature type="non-terminal residue" evidence="2">
    <location>
        <position position="1"/>
    </location>
</feature>
<accession>A0A3R7W845</accession>
<comment type="caution">
    <text evidence="2">The sequence shown here is derived from an EMBL/GenBank/DDBJ whole genome shotgun (WGS) entry which is preliminary data.</text>
</comment>
<organism evidence="2 3">
    <name type="scientific">Aphanomyces astaci</name>
    <name type="common">Crayfish plague agent</name>
    <dbReference type="NCBI Taxonomy" id="112090"/>
    <lineage>
        <taxon>Eukaryota</taxon>
        <taxon>Sar</taxon>
        <taxon>Stramenopiles</taxon>
        <taxon>Oomycota</taxon>
        <taxon>Saprolegniomycetes</taxon>
        <taxon>Saprolegniales</taxon>
        <taxon>Verrucalvaceae</taxon>
        <taxon>Aphanomyces</taxon>
    </lineage>
</organism>
<protein>
    <recommendedName>
        <fullName evidence="1">Protein kinase domain-containing protein</fullName>
    </recommendedName>
</protein>
<dbReference type="PROSITE" id="PS50011">
    <property type="entry name" value="PROTEIN_KINASE_DOM"/>
    <property type="match status" value="1"/>
</dbReference>
<dbReference type="InterPro" id="IPR000719">
    <property type="entry name" value="Prot_kinase_dom"/>
</dbReference>